<sequence length="743" mass="82460">MSDTINASPTSRVDGADELADETQHDGYFDRVRKRKRSLRKGTHSCWACKRRKEKCSFDNSDVCTGCLRRGTRCVSQQFADDDEQATSVSTPSATATAMATATASRLQRIEDMVVQLTYQIQNLSQTQSNPLQTPATSWSPSPAPRATLSQTTPPVSTAHSSSPVAANELIASTVGLARIPKLQMLSQTLHGLLPCHQDIQLLRKATARHPVLSTLHITMSYATLRRDGIQPTDGVLREPPLVTSEPVLIAKYMLQVAVFLQEMQPAMYPELRFLVEPAVALTERCANTAMSLVTRQDELLGCIESLECVVLESVYQCNSGRLRLSWMAVQRAMLLARTMGLHLTKNSNPRRETLRSLDSSSTRIELPNIWFRIVHYDLQLSRMLGLPPGAADVTSNILSPYDMAVETPEGYLEKAYRHVMVLALAQRSSGATPPDVQATQALDQELQRAANSVPCQWWLPPNLAESSKSALDLFWDMRRLLVQMLHHDLRNQLYVPYMLAKDEADRQRCEMARIACVNSSREVLSRFILLRHFNWTASSCRIANFLGLMAAITLVLAHLGGSRRLHPPNQDEISFQVDSLLSHQALSDRAMIEQALETMRRVSHSSEDALCAQSADVLHRLLDIEASGNFHIAEDSAYVSVEAQPDDQTATSTSISAPGKGDRIFIPYFGDMRIMRPNNNKAAHEISATTVYDAGAGAEAGCSQTHDAVDLVDPLLLDLRDEDWMSQNIDMTFLDAFLEGTT</sequence>
<evidence type="ECO:0000256" key="1">
    <source>
        <dbReference type="ARBA" id="ARBA00022723"/>
    </source>
</evidence>
<dbReference type="Proteomes" id="UP000007796">
    <property type="component" value="Unassembled WGS sequence"/>
</dbReference>
<dbReference type="InterPro" id="IPR036864">
    <property type="entry name" value="Zn2-C6_fun-type_DNA-bd_sf"/>
</dbReference>
<dbReference type="PROSITE" id="PS50048">
    <property type="entry name" value="ZN2_CY6_FUNGAL_2"/>
    <property type="match status" value="1"/>
</dbReference>
<reference evidence="7 8" key="1">
    <citation type="journal article" date="2011" name="Proc. Natl. Acad. Sci. U.S.A.">
        <title>Genome and transcriptome analyses of the mountain pine beetle-fungal symbiont Grosmannia clavigera, a lodgepole pine pathogen.</title>
        <authorList>
            <person name="DiGuistini S."/>
            <person name="Wang Y."/>
            <person name="Liao N.Y."/>
            <person name="Taylor G."/>
            <person name="Tanguay P."/>
            <person name="Feau N."/>
            <person name="Henrissat B."/>
            <person name="Chan S.K."/>
            <person name="Hesse-Orce U."/>
            <person name="Alamouti S.M."/>
            <person name="Tsui C.K.M."/>
            <person name="Docking R.T."/>
            <person name="Levasseur A."/>
            <person name="Haridas S."/>
            <person name="Robertson G."/>
            <person name="Birol I."/>
            <person name="Holt R.A."/>
            <person name="Marra M.A."/>
            <person name="Hamelin R.C."/>
            <person name="Hirst M."/>
            <person name="Jones S.J.M."/>
            <person name="Bohlmann J."/>
            <person name="Breuil C."/>
        </authorList>
    </citation>
    <scope>NUCLEOTIDE SEQUENCE [LARGE SCALE GENOMIC DNA]</scope>
    <source>
        <strain evidence="8">kw1407 / UAMH 11150</strain>
    </source>
</reference>
<evidence type="ECO:0000256" key="2">
    <source>
        <dbReference type="ARBA" id="ARBA00023015"/>
    </source>
</evidence>
<dbReference type="AlphaFoldDB" id="F0XMW3"/>
<protein>
    <submittedName>
        <fullName evidence="7">C6 zinc finger domain containing protein</fullName>
    </submittedName>
</protein>
<dbReference type="InterPro" id="IPR007219">
    <property type="entry name" value="XnlR_reg_dom"/>
</dbReference>
<keyword evidence="4" id="KW-0539">Nucleus</keyword>
<dbReference type="CDD" id="cd00067">
    <property type="entry name" value="GAL4"/>
    <property type="match status" value="1"/>
</dbReference>
<dbReference type="GO" id="GO:0006351">
    <property type="term" value="P:DNA-templated transcription"/>
    <property type="evidence" value="ECO:0007669"/>
    <property type="project" value="InterPro"/>
</dbReference>
<dbReference type="SUPFAM" id="SSF57701">
    <property type="entry name" value="Zn2/Cys6 DNA-binding domain"/>
    <property type="match status" value="1"/>
</dbReference>
<evidence type="ECO:0000256" key="4">
    <source>
        <dbReference type="ARBA" id="ARBA00023242"/>
    </source>
</evidence>
<dbReference type="GeneID" id="25974779"/>
<gene>
    <name evidence="7" type="ORF">CMQ_1855</name>
</gene>
<dbReference type="RefSeq" id="XP_014170256.1">
    <property type="nucleotide sequence ID" value="XM_014314781.1"/>
</dbReference>
<dbReference type="PANTHER" id="PTHR47840">
    <property type="entry name" value="ZN(II)2CYS6 TRANSCRIPTION FACTOR (EUROFUNG)-RELATED"/>
    <property type="match status" value="1"/>
</dbReference>
<evidence type="ECO:0000313" key="8">
    <source>
        <dbReference type="Proteomes" id="UP000007796"/>
    </source>
</evidence>
<dbReference type="Pfam" id="PF04082">
    <property type="entry name" value="Fungal_trans"/>
    <property type="match status" value="1"/>
</dbReference>
<keyword evidence="8" id="KW-1185">Reference proteome</keyword>
<dbReference type="GO" id="GO:0008270">
    <property type="term" value="F:zinc ion binding"/>
    <property type="evidence" value="ECO:0007669"/>
    <property type="project" value="InterPro"/>
</dbReference>
<feature type="region of interest" description="Disordered" evidence="5">
    <location>
        <begin position="126"/>
        <end position="162"/>
    </location>
</feature>
<dbReference type="STRING" id="655863.F0XMW3"/>
<dbReference type="HOGENOM" id="CLU_004804_0_0_1"/>
<dbReference type="OrthoDB" id="5392779at2759"/>
<evidence type="ECO:0000256" key="5">
    <source>
        <dbReference type="SAM" id="MobiDB-lite"/>
    </source>
</evidence>
<evidence type="ECO:0000313" key="7">
    <source>
        <dbReference type="EMBL" id="EFX00774.1"/>
    </source>
</evidence>
<dbReference type="CDD" id="cd12148">
    <property type="entry name" value="fungal_TF_MHR"/>
    <property type="match status" value="1"/>
</dbReference>
<proteinExistence type="predicted"/>
<evidence type="ECO:0000259" key="6">
    <source>
        <dbReference type="PROSITE" id="PS50048"/>
    </source>
</evidence>
<dbReference type="EMBL" id="GL629795">
    <property type="protein sequence ID" value="EFX00774.1"/>
    <property type="molecule type" value="Genomic_DNA"/>
</dbReference>
<accession>F0XMW3</accession>
<evidence type="ECO:0000256" key="3">
    <source>
        <dbReference type="ARBA" id="ARBA00023163"/>
    </source>
</evidence>
<dbReference type="InParanoid" id="F0XMW3"/>
<feature type="compositionally biased region" description="Polar residues" evidence="5">
    <location>
        <begin position="149"/>
        <end position="162"/>
    </location>
</feature>
<dbReference type="eggNOG" id="ENOG502SJ8Q">
    <property type="taxonomic scope" value="Eukaryota"/>
</dbReference>
<keyword evidence="3" id="KW-0804">Transcription</keyword>
<dbReference type="SMART" id="SM00066">
    <property type="entry name" value="GAL4"/>
    <property type="match status" value="1"/>
</dbReference>
<dbReference type="PROSITE" id="PS00463">
    <property type="entry name" value="ZN2_CY6_FUNGAL_1"/>
    <property type="match status" value="1"/>
</dbReference>
<dbReference type="GO" id="GO:0000981">
    <property type="term" value="F:DNA-binding transcription factor activity, RNA polymerase II-specific"/>
    <property type="evidence" value="ECO:0007669"/>
    <property type="project" value="InterPro"/>
</dbReference>
<dbReference type="InterPro" id="IPR001138">
    <property type="entry name" value="Zn2Cys6_DnaBD"/>
</dbReference>
<dbReference type="Pfam" id="PF00172">
    <property type="entry name" value="Zn_clus"/>
    <property type="match status" value="1"/>
</dbReference>
<organism evidence="8">
    <name type="scientific">Grosmannia clavigera (strain kw1407 / UAMH 11150)</name>
    <name type="common">Blue stain fungus</name>
    <name type="synonym">Graphiocladiella clavigera</name>
    <dbReference type="NCBI Taxonomy" id="655863"/>
    <lineage>
        <taxon>Eukaryota</taxon>
        <taxon>Fungi</taxon>
        <taxon>Dikarya</taxon>
        <taxon>Ascomycota</taxon>
        <taxon>Pezizomycotina</taxon>
        <taxon>Sordariomycetes</taxon>
        <taxon>Sordariomycetidae</taxon>
        <taxon>Ophiostomatales</taxon>
        <taxon>Ophiostomataceae</taxon>
        <taxon>Leptographium</taxon>
    </lineage>
</organism>
<dbReference type="PANTHER" id="PTHR47840:SF1">
    <property type="entry name" value="ZN(II)2CYS6 TRANSCRIPTION FACTOR (EUROFUNG)"/>
    <property type="match status" value="1"/>
</dbReference>
<feature type="compositionally biased region" description="Low complexity" evidence="5">
    <location>
        <begin position="134"/>
        <end position="148"/>
    </location>
</feature>
<dbReference type="GO" id="GO:0003677">
    <property type="term" value="F:DNA binding"/>
    <property type="evidence" value="ECO:0007669"/>
    <property type="project" value="InterPro"/>
</dbReference>
<keyword evidence="1" id="KW-0479">Metal-binding</keyword>
<dbReference type="SMART" id="SM00906">
    <property type="entry name" value="Fungal_trans"/>
    <property type="match status" value="1"/>
</dbReference>
<feature type="domain" description="Zn(2)-C6 fungal-type" evidence="6">
    <location>
        <begin position="45"/>
        <end position="76"/>
    </location>
</feature>
<name>F0XMW3_GROCL</name>
<dbReference type="Gene3D" id="4.10.240.10">
    <property type="entry name" value="Zn(2)-C6 fungal-type DNA-binding domain"/>
    <property type="match status" value="1"/>
</dbReference>
<keyword evidence="2" id="KW-0805">Transcription regulation</keyword>